<keyword evidence="4" id="KW-0460">Magnesium</keyword>
<dbReference type="PANTHER" id="PTHR43522:SF2">
    <property type="entry name" value="TRANSKETOLASE 1-RELATED"/>
    <property type="match status" value="1"/>
</dbReference>
<dbReference type="SUPFAM" id="SSF52518">
    <property type="entry name" value="Thiamin diphosphate-binding fold (THDP-binding)"/>
    <property type="match status" value="2"/>
</dbReference>
<dbReference type="Pfam" id="PF00456">
    <property type="entry name" value="Transketolase_N"/>
    <property type="match status" value="1"/>
</dbReference>
<dbReference type="EMBL" id="JAGQHS010000010">
    <property type="protein sequence ID" value="MCA9754835.1"/>
    <property type="molecule type" value="Genomic_DNA"/>
</dbReference>
<name>A0A956SBZ5_UNCEI</name>
<comment type="cofactor">
    <cofactor evidence="1">
        <name>thiamine diphosphate</name>
        <dbReference type="ChEBI" id="CHEBI:58937"/>
    </cofactor>
</comment>
<feature type="domain" description="Transketolase N-terminal" evidence="6">
    <location>
        <begin position="120"/>
        <end position="299"/>
    </location>
</feature>
<keyword evidence="5" id="KW-0786">Thiamine pyrophosphate</keyword>
<dbReference type="InterPro" id="IPR005474">
    <property type="entry name" value="Transketolase_N"/>
</dbReference>
<comment type="caution">
    <text evidence="8">The sequence shown here is derived from an EMBL/GenBank/DDBJ whole genome shotgun (WGS) entry which is preliminary data.</text>
</comment>
<dbReference type="GO" id="GO:0046872">
    <property type="term" value="F:metal ion binding"/>
    <property type="evidence" value="ECO:0007669"/>
    <property type="project" value="UniProtKB-KW"/>
</dbReference>
<dbReference type="InterPro" id="IPR033247">
    <property type="entry name" value="Transketolase_fam"/>
</dbReference>
<feature type="domain" description="Transketolase-like C-terminal" evidence="7">
    <location>
        <begin position="628"/>
        <end position="697"/>
    </location>
</feature>
<evidence type="ECO:0000259" key="7">
    <source>
        <dbReference type="Pfam" id="PF22613"/>
    </source>
</evidence>
<gene>
    <name evidence="8" type="ORF">KDA27_03465</name>
</gene>
<dbReference type="InterPro" id="IPR029061">
    <property type="entry name" value="THDP-binding"/>
</dbReference>
<evidence type="ECO:0000259" key="6">
    <source>
        <dbReference type="Pfam" id="PF00456"/>
    </source>
</evidence>
<keyword evidence="2" id="KW-0808">Transferase</keyword>
<dbReference type="Gene3D" id="3.40.50.920">
    <property type="match status" value="1"/>
</dbReference>
<dbReference type="Gene3D" id="3.40.50.970">
    <property type="match status" value="2"/>
</dbReference>
<proteinExistence type="predicted"/>
<evidence type="ECO:0000256" key="1">
    <source>
        <dbReference type="ARBA" id="ARBA00001964"/>
    </source>
</evidence>
<dbReference type="AlphaFoldDB" id="A0A956SBZ5"/>
<protein>
    <submittedName>
        <fullName evidence="8">Transketolase</fullName>
    </submittedName>
</protein>
<dbReference type="GO" id="GO:0004802">
    <property type="term" value="F:transketolase activity"/>
    <property type="evidence" value="ECO:0007669"/>
    <property type="project" value="TreeGrafter"/>
</dbReference>
<sequence length="781" mass="87211">MGRATEIENENEKHFAHWEKTKDIVDQFIDMTLNYRQSGHPGGSRSKVHGLLATLLGDVMRWDIRNPEKRFNDRFVLVAGHCTPLLYSTLAALNEAMRRRHDQTGDSRYLIHDFSERALLWEDLLTFRRRGGLPGHAEMEGKTLFVKFNTGPSGHGSPPAAGAAMALKRAGANDVRVFAFEGEGGLTTGATHETRNSAWGLGLDNMVYVIDWNDFGIDERSASSVVPGTPNDWFAPYGWRVVGTEQGSSWEHVNRALVECIHGDNPQSRPRVCWLKTRKGRGYLKYDYASHGAPHKSNSEIYWQTKAEFMEKYGIEFEGYGKPRPEDPDAFRKQAEANFRKVAEVMHQDQALVDYLSDRLASIGDSVPTDHPKVRIDLGRNPWKDPELTDFENYPADMWLAPGSQAPNRQALGTWGAWCNTWGKKKYGRPLFLALSADLADSTNISGFAKGFGDAEGWGWFDRNQNVDGALLPQEITEFANAGMSVGIATVNLSDRPLEEFDGFGAACSTYGSFSYLKYGPMRLFSQMAQDSPIQLGKVIWVAGHSGPETADDSRTHFGVFATGVTQLFPDGHVIDVHPWEYNEVPVVIAAALRTKSPIVALHLTRPPVEIPDRKALGMDSHFAAAKGAYLIRDYEAGRPKAGTLLVTGTSTTANVVKLLPQLAKDGPNVKIVAIISPQLFQMQDAAYRERILPEEDWVDSTVISNRSRRVCYDWFPHQIAQEYAMTSDFDNRWRTGGNIDEVIEEAHLSPEFLMEGIERFARDRATRLARLRTALEKAGA</sequence>
<evidence type="ECO:0000256" key="3">
    <source>
        <dbReference type="ARBA" id="ARBA00022723"/>
    </source>
</evidence>
<reference evidence="8" key="2">
    <citation type="journal article" date="2021" name="Microbiome">
        <title>Successional dynamics and alternative stable states in a saline activated sludge microbial community over 9 years.</title>
        <authorList>
            <person name="Wang Y."/>
            <person name="Ye J."/>
            <person name="Ju F."/>
            <person name="Liu L."/>
            <person name="Boyd J.A."/>
            <person name="Deng Y."/>
            <person name="Parks D.H."/>
            <person name="Jiang X."/>
            <person name="Yin X."/>
            <person name="Woodcroft B.J."/>
            <person name="Tyson G.W."/>
            <person name="Hugenholtz P."/>
            <person name="Polz M.F."/>
            <person name="Zhang T."/>
        </authorList>
    </citation>
    <scope>NUCLEOTIDE SEQUENCE</scope>
    <source>
        <strain evidence="8">HKST-UBA02</strain>
    </source>
</reference>
<dbReference type="PANTHER" id="PTHR43522">
    <property type="entry name" value="TRANSKETOLASE"/>
    <property type="match status" value="1"/>
</dbReference>
<accession>A0A956SBZ5</accession>
<dbReference type="GO" id="GO:0005829">
    <property type="term" value="C:cytosol"/>
    <property type="evidence" value="ECO:0007669"/>
    <property type="project" value="TreeGrafter"/>
</dbReference>
<dbReference type="Pfam" id="PF22613">
    <property type="entry name" value="Transketolase_C_1"/>
    <property type="match status" value="1"/>
</dbReference>
<organism evidence="8 9">
    <name type="scientific">Eiseniibacteriota bacterium</name>
    <dbReference type="NCBI Taxonomy" id="2212470"/>
    <lineage>
        <taxon>Bacteria</taxon>
        <taxon>Candidatus Eiseniibacteriota</taxon>
    </lineage>
</organism>
<dbReference type="Proteomes" id="UP000739538">
    <property type="component" value="Unassembled WGS sequence"/>
</dbReference>
<evidence type="ECO:0000256" key="5">
    <source>
        <dbReference type="ARBA" id="ARBA00023052"/>
    </source>
</evidence>
<dbReference type="SUPFAM" id="SSF52922">
    <property type="entry name" value="TK C-terminal domain-like"/>
    <property type="match status" value="1"/>
</dbReference>
<evidence type="ECO:0000256" key="4">
    <source>
        <dbReference type="ARBA" id="ARBA00022842"/>
    </source>
</evidence>
<reference evidence="8" key="1">
    <citation type="submission" date="2020-04" db="EMBL/GenBank/DDBJ databases">
        <authorList>
            <person name="Zhang T."/>
        </authorList>
    </citation>
    <scope>NUCLEOTIDE SEQUENCE</scope>
    <source>
        <strain evidence="8">HKST-UBA02</strain>
    </source>
</reference>
<evidence type="ECO:0000313" key="8">
    <source>
        <dbReference type="EMBL" id="MCA9754835.1"/>
    </source>
</evidence>
<evidence type="ECO:0000256" key="2">
    <source>
        <dbReference type="ARBA" id="ARBA00022679"/>
    </source>
</evidence>
<dbReference type="InterPro" id="IPR009014">
    <property type="entry name" value="Transketo_C/PFOR_II"/>
</dbReference>
<dbReference type="InterPro" id="IPR055152">
    <property type="entry name" value="Transketolase-like_C_2"/>
</dbReference>
<keyword evidence="3" id="KW-0479">Metal-binding</keyword>
<dbReference type="GO" id="GO:0006098">
    <property type="term" value="P:pentose-phosphate shunt"/>
    <property type="evidence" value="ECO:0007669"/>
    <property type="project" value="TreeGrafter"/>
</dbReference>
<evidence type="ECO:0000313" key="9">
    <source>
        <dbReference type="Proteomes" id="UP000739538"/>
    </source>
</evidence>